<dbReference type="Proteomes" id="UP001302949">
    <property type="component" value="Unassembled WGS sequence"/>
</dbReference>
<dbReference type="RefSeq" id="WP_323298809.1">
    <property type="nucleotide sequence ID" value="NZ_JAYFUM010000030.1"/>
</dbReference>
<evidence type="ECO:0000259" key="3">
    <source>
        <dbReference type="Pfam" id="PF07593"/>
    </source>
</evidence>
<feature type="domain" description="ASPIC/UnbV" evidence="3">
    <location>
        <begin position="529"/>
        <end position="596"/>
    </location>
</feature>
<feature type="chain" id="PRO_5045490423" evidence="2">
    <location>
        <begin position="18"/>
        <end position="1133"/>
    </location>
</feature>
<evidence type="ECO:0000256" key="1">
    <source>
        <dbReference type="ARBA" id="ARBA00022729"/>
    </source>
</evidence>
<dbReference type="Pfam" id="PF07593">
    <property type="entry name" value="UnbV_ASPIC"/>
    <property type="match status" value="1"/>
</dbReference>
<dbReference type="PANTHER" id="PTHR16026">
    <property type="entry name" value="CARTILAGE ACIDIC PROTEIN 1"/>
    <property type="match status" value="1"/>
</dbReference>
<gene>
    <name evidence="4" type="ORF">VB248_21045</name>
</gene>
<keyword evidence="5" id="KW-1185">Reference proteome</keyword>
<dbReference type="PANTHER" id="PTHR16026:SF0">
    <property type="entry name" value="CARTILAGE ACIDIC PROTEIN 1"/>
    <property type="match status" value="1"/>
</dbReference>
<name>A0ABU5QFL0_9BACT</name>
<reference evidence="4 5" key="1">
    <citation type="submission" date="2023-12" db="EMBL/GenBank/DDBJ databases">
        <title>Novel species of the genus Arcicella isolated from rivers.</title>
        <authorList>
            <person name="Lu H."/>
        </authorList>
    </citation>
    <scope>NUCLEOTIDE SEQUENCE [LARGE SCALE GENOMIC DNA]</scope>
    <source>
        <strain evidence="4 5">KCTC 23307</strain>
    </source>
</reference>
<dbReference type="PROSITE" id="PS51257">
    <property type="entry name" value="PROKAR_LIPOPROTEIN"/>
    <property type="match status" value="1"/>
</dbReference>
<dbReference type="InterPro" id="IPR028994">
    <property type="entry name" value="Integrin_alpha_N"/>
</dbReference>
<dbReference type="InterPro" id="IPR011519">
    <property type="entry name" value="UnbV_ASPIC"/>
</dbReference>
<evidence type="ECO:0000313" key="4">
    <source>
        <dbReference type="EMBL" id="MEA5141655.1"/>
    </source>
</evidence>
<dbReference type="InterPro" id="IPR013517">
    <property type="entry name" value="FG-GAP"/>
</dbReference>
<dbReference type="InterPro" id="IPR027039">
    <property type="entry name" value="Crtac1"/>
</dbReference>
<comment type="caution">
    <text evidence="4">The sequence shown here is derived from an EMBL/GenBank/DDBJ whole genome shotgun (WGS) entry which is preliminary data.</text>
</comment>
<dbReference type="Pfam" id="PF13517">
    <property type="entry name" value="FG-GAP_3"/>
    <property type="match status" value="6"/>
</dbReference>
<feature type="signal peptide" evidence="2">
    <location>
        <begin position="1"/>
        <end position="17"/>
    </location>
</feature>
<keyword evidence="1 2" id="KW-0732">Signal</keyword>
<dbReference type="EMBL" id="JAYFUM010000030">
    <property type="protein sequence ID" value="MEA5141655.1"/>
    <property type="molecule type" value="Genomic_DNA"/>
</dbReference>
<sequence>MKYCFSIIILLVLSACSSEDTLFEKLSANHTNITFNNTIQVSDSLNVLQFEYIYNGAGVGVGDVNNDGLTDIFFAGNQVSSQLYLNKSDLTFENITTKANVGTKDWCTGVAMIDINQDGKLDIYLSTIHPNRDKSALKLLFINQGNDKDGIPIFKEAAKEVGLADDSYGTQATFFDYDLDGDLDMYLLNNAIEGYDRNGSIGQHHDASGRRVDKLFRNEGNNPNGLPIFKNVSKEAGILDDGWGLGVIVNDVNQDGYPDIFVGNDFFSNDHLYINNKNGTFSNKINEYFRHLSQNSMGVDMADINNDGLNDLVVLDMLPDDNLRQKTMFANIEYDRFQDNLRKQFYPQYVRNVLQINNGNGSFSDIGYLTGVAATDWSWSPLLADFDNDGWRDLLITNGYRLDVTDLDFIVYRRDFESIGNPKERVKKMQEAFATLTGVKKPNFLFKNKGNLQFENATKAFGLGDASYTNGTAYADFDNDGDLDLVMNNIDDEAFIYRNKLIDNRKDASAVKNHYLRIKLQGNKPNTSAYGTKVSLWCQGKAQFAEHQTIRGYKSTVEDFIHFGLGNASKIDSLKITWPSGKEQWLRNISPDKVLTVYEKNALSAPKQLPQEKLYTFKEVSQTYQIDWRSEEFDYNDFLIQHTLPHKHSELGGGIAVGDINNDGLEDFFVGASAHKQGAFFLQNANGKFSKKAFLEKTEEDMGVLLIDVDKDKDLDLYCVSGSSEFTTNLSKYQDRLYLNDGKGNFNASVGYLPITQSSGACVNACDFDKDGDLDIFRGGRIRSTEYPLSPESYLLQNDGKGHFKNIATSIQELSRCGMVTAALWTDYDNDSWMDLMLVGEFMPVCIYKNNQGKSFTKITPKGLEKSNGWWNSISGGDFDNDGDTDYILGNVGLNTKLKASESQPVSVHFKDFDENGIVDPLFTAYTQDKEYLVHPRGALIDQLIAMRRRFKTFKEYGQTTFEQAFTSSDLKGVSTLQAYCFANSYLENKGNGTFQLQSLPIEAQFSVMYGTLVKDFNNDGNLDILTVGNDYGTEVLTGRYDAGIGNYLQGDGKGNFKNVAVRKSNFFVNGDARAIAQLHLKDGKNLYLISQRNNKLLSFVEMQPQKSSIQKPKRKKEIYIGSGYLSQSSMID</sequence>
<protein>
    <submittedName>
        <fullName evidence="4">VCBS repeat-containing protein</fullName>
    </submittedName>
</protein>
<evidence type="ECO:0000256" key="2">
    <source>
        <dbReference type="SAM" id="SignalP"/>
    </source>
</evidence>
<proteinExistence type="predicted"/>
<accession>A0ABU5QFL0</accession>
<dbReference type="Gene3D" id="2.130.10.130">
    <property type="entry name" value="Integrin alpha, N-terminal"/>
    <property type="match status" value="3"/>
</dbReference>
<organism evidence="4 5">
    <name type="scientific">Arcicella rigui</name>
    <dbReference type="NCBI Taxonomy" id="797020"/>
    <lineage>
        <taxon>Bacteria</taxon>
        <taxon>Pseudomonadati</taxon>
        <taxon>Bacteroidota</taxon>
        <taxon>Cytophagia</taxon>
        <taxon>Cytophagales</taxon>
        <taxon>Flectobacillaceae</taxon>
        <taxon>Arcicella</taxon>
    </lineage>
</organism>
<dbReference type="SUPFAM" id="SSF69318">
    <property type="entry name" value="Integrin alpha N-terminal domain"/>
    <property type="match status" value="3"/>
</dbReference>
<evidence type="ECO:0000313" key="5">
    <source>
        <dbReference type="Proteomes" id="UP001302949"/>
    </source>
</evidence>